<evidence type="ECO:0000313" key="2">
    <source>
        <dbReference type="EMBL" id="TNJ34996.1"/>
    </source>
</evidence>
<dbReference type="CDD" id="cd03814">
    <property type="entry name" value="GT4-like"/>
    <property type="match status" value="1"/>
</dbReference>
<keyword evidence="2" id="KW-0808">Transferase</keyword>
<protein>
    <submittedName>
        <fullName evidence="2">Glycosyltransferase family 1 protein</fullName>
    </submittedName>
</protein>
<dbReference type="PANTHER" id="PTHR45947:SF3">
    <property type="entry name" value="SULFOQUINOVOSYL TRANSFERASE SQD2"/>
    <property type="match status" value="1"/>
</dbReference>
<dbReference type="InterPro" id="IPR028098">
    <property type="entry name" value="Glyco_trans_4-like_N"/>
</dbReference>
<evidence type="ECO:0000259" key="1">
    <source>
        <dbReference type="Pfam" id="PF13439"/>
    </source>
</evidence>
<dbReference type="RefSeq" id="WP_139446035.1">
    <property type="nucleotide sequence ID" value="NZ_SMDR01000001.1"/>
</dbReference>
<organism evidence="2 3">
    <name type="scientific">Arenimonas terrae</name>
    <dbReference type="NCBI Taxonomy" id="2546226"/>
    <lineage>
        <taxon>Bacteria</taxon>
        <taxon>Pseudomonadati</taxon>
        <taxon>Pseudomonadota</taxon>
        <taxon>Gammaproteobacteria</taxon>
        <taxon>Lysobacterales</taxon>
        <taxon>Lysobacteraceae</taxon>
        <taxon>Arenimonas</taxon>
    </lineage>
</organism>
<name>A0A5C4RUU4_9GAMM</name>
<dbReference type="Proteomes" id="UP000305760">
    <property type="component" value="Unassembled WGS sequence"/>
</dbReference>
<sequence length="380" mass="41516">MNTGYRFELVTETYPPDVNGVALTVQALETGLRRLGHGVGLVRPQREEDSGRSDPDLMLVEGAPIPRYPGLRFGLPAGRRLSARWAAHRPDAVYIATEGPLGWSALRACRRLGIPVATGFHTRFDDYVGRYGAAFLSPWVFSWLRRFHNRADATLVPTRELQDTLAQQGFRHVLRLGRAVDTRAFHPGFRDPALRAEWNAVDGAPVVIHVGRIAPEKNLPLAVRAYRALQRQRPDARFVWVGDGPARAELQAANPDFIFAGIQRGDALARHFASADVFCFPSLSETFGNVTLEAMASGIATVAFDYGAAREHLCNGVHGATVVLGDEAGFERAFVATCLRADLESAGAAARQAILHLHPDRVAEDFASLLAGLARRQEAA</sequence>
<accession>A0A5C4RUU4</accession>
<evidence type="ECO:0000313" key="3">
    <source>
        <dbReference type="Proteomes" id="UP000305760"/>
    </source>
</evidence>
<dbReference type="PANTHER" id="PTHR45947">
    <property type="entry name" value="SULFOQUINOVOSYL TRANSFERASE SQD2"/>
    <property type="match status" value="1"/>
</dbReference>
<dbReference type="InterPro" id="IPR050194">
    <property type="entry name" value="Glycosyltransferase_grp1"/>
</dbReference>
<dbReference type="GO" id="GO:0016757">
    <property type="term" value="F:glycosyltransferase activity"/>
    <property type="evidence" value="ECO:0007669"/>
    <property type="project" value="TreeGrafter"/>
</dbReference>
<dbReference type="OrthoDB" id="9802525at2"/>
<dbReference type="Gene3D" id="3.40.50.2000">
    <property type="entry name" value="Glycogen Phosphorylase B"/>
    <property type="match status" value="2"/>
</dbReference>
<gene>
    <name evidence="2" type="ORF">E1B00_04250</name>
</gene>
<dbReference type="SUPFAM" id="SSF53756">
    <property type="entry name" value="UDP-Glycosyltransferase/glycogen phosphorylase"/>
    <property type="match status" value="1"/>
</dbReference>
<dbReference type="EMBL" id="SMDR01000001">
    <property type="protein sequence ID" value="TNJ34996.1"/>
    <property type="molecule type" value="Genomic_DNA"/>
</dbReference>
<keyword evidence="3" id="KW-1185">Reference proteome</keyword>
<feature type="domain" description="Glycosyltransferase subfamily 4-like N-terminal" evidence="1">
    <location>
        <begin position="18"/>
        <end position="181"/>
    </location>
</feature>
<dbReference type="Pfam" id="PF13692">
    <property type="entry name" value="Glyco_trans_1_4"/>
    <property type="match status" value="1"/>
</dbReference>
<proteinExistence type="predicted"/>
<reference evidence="2 3" key="1">
    <citation type="submission" date="2019-03" db="EMBL/GenBank/DDBJ databases">
        <title>Arenimonas daejeonensis sp. nov., isolated from compost.</title>
        <authorList>
            <person name="Jeon C.O."/>
        </authorList>
    </citation>
    <scope>NUCLEOTIDE SEQUENCE [LARGE SCALE GENOMIC DNA]</scope>
    <source>
        <strain evidence="2 3">R29</strain>
    </source>
</reference>
<comment type="caution">
    <text evidence="2">The sequence shown here is derived from an EMBL/GenBank/DDBJ whole genome shotgun (WGS) entry which is preliminary data.</text>
</comment>
<dbReference type="Pfam" id="PF13439">
    <property type="entry name" value="Glyco_transf_4"/>
    <property type="match status" value="1"/>
</dbReference>
<dbReference type="AlphaFoldDB" id="A0A5C4RUU4"/>